<dbReference type="SUPFAM" id="SSF50249">
    <property type="entry name" value="Nucleic acid-binding proteins"/>
    <property type="match status" value="1"/>
</dbReference>
<evidence type="ECO:0000256" key="4">
    <source>
        <dbReference type="ARBA" id="ARBA00022980"/>
    </source>
</evidence>
<proteinExistence type="inferred from homology"/>
<dbReference type="PRINTS" id="PR00973">
    <property type="entry name" value="RIBOSOMALS17"/>
</dbReference>
<keyword evidence="2 6" id="KW-0699">rRNA-binding</keyword>
<dbReference type="GO" id="GO:0003735">
    <property type="term" value="F:structural constituent of ribosome"/>
    <property type="evidence" value="ECO:0007669"/>
    <property type="project" value="InterPro"/>
</dbReference>
<dbReference type="GO" id="GO:0006412">
    <property type="term" value="P:translation"/>
    <property type="evidence" value="ECO:0007669"/>
    <property type="project" value="UniProtKB-UniRule"/>
</dbReference>
<evidence type="ECO:0000256" key="5">
    <source>
        <dbReference type="ARBA" id="ARBA00023274"/>
    </source>
</evidence>
<dbReference type="GO" id="GO:0022627">
    <property type="term" value="C:cytosolic small ribosomal subunit"/>
    <property type="evidence" value="ECO:0007669"/>
    <property type="project" value="TreeGrafter"/>
</dbReference>
<gene>
    <name evidence="6 8" type="primary">rpsQ</name>
</gene>
<name>A0A0H4T6Y1_9CHLR</name>
<dbReference type="CDD" id="cd00364">
    <property type="entry name" value="Ribosomal_uS17"/>
    <property type="match status" value="1"/>
</dbReference>
<dbReference type="AlphaFoldDB" id="A0A0H4T6Y1"/>
<dbReference type="InterPro" id="IPR012340">
    <property type="entry name" value="NA-bd_OB-fold"/>
</dbReference>
<dbReference type="PANTHER" id="PTHR10744:SF1">
    <property type="entry name" value="SMALL RIBOSOMAL SUBUNIT PROTEIN US17M"/>
    <property type="match status" value="1"/>
</dbReference>
<keyword evidence="3 6" id="KW-0694">RNA-binding</keyword>
<sequence>MSNKRRRMTGVVRQAKLEKTIRVQVDQSYRHPLYQKVVRKSRQYLVHDEVGCRPGDQVIIVESRPISKLKRWSVESISRRATEEEVAAKTEELVEDVFPEAQE</sequence>
<dbReference type="PANTHER" id="PTHR10744">
    <property type="entry name" value="40S RIBOSOMAL PROTEIN S11 FAMILY MEMBER"/>
    <property type="match status" value="1"/>
</dbReference>
<keyword evidence="5 6" id="KW-0687">Ribonucleoprotein</keyword>
<evidence type="ECO:0000313" key="8">
    <source>
        <dbReference type="EMBL" id="AKQ03578.1"/>
    </source>
</evidence>
<dbReference type="HAMAP" id="MF_01345_B">
    <property type="entry name" value="Ribosomal_uS17_B"/>
    <property type="match status" value="1"/>
</dbReference>
<keyword evidence="4 6" id="KW-0689">Ribosomal protein</keyword>
<dbReference type="Pfam" id="PF00366">
    <property type="entry name" value="Ribosomal_S17"/>
    <property type="match status" value="1"/>
</dbReference>
<organism evidence="8">
    <name type="scientific">uncultured Chloroflexi bacterium Rifle_16ft_4_minimus_38099</name>
    <dbReference type="NCBI Taxonomy" id="1665073"/>
    <lineage>
        <taxon>Bacteria</taxon>
        <taxon>Bacillati</taxon>
        <taxon>Chloroflexota</taxon>
        <taxon>environmental samples</taxon>
    </lineage>
</organism>
<evidence type="ECO:0000256" key="6">
    <source>
        <dbReference type="HAMAP-Rule" id="MF_01345"/>
    </source>
</evidence>
<dbReference type="InterPro" id="IPR019984">
    <property type="entry name" value="Ribosomal_uS17_bact/chlr"/>
</dbReference>
<evidence type="ECO:0000256" key="1">
    <source>
        <dbReference type="ARBA" id="ARBA00010254"/>
    </source>
</evidence>
<dbReference type="Gene3D" id="2.40.50.140">
    <property type="entry name" value="Nucleic acid-binding proteins"/>
    <property type="match status" value="1"/>
</dbReference>
<dbReference type="InterPro" id="IPR019979">
    <property type="entry name" value="Ribosomal_uS17_CS"/>
</dbReference>
<evidence type="ECO:0000256" key="7">
    <source>
        <dbReference type="RuleBase" id="RU003872"/>
    </source>
</evidence>
<dbReference type="EMBL" id="KT007016">
    <property type="protein sequence ID" value="AKQ03578.1"/>
    <property type="molecule type" value="Genomic_DNA"/>
</dbReference>
<dbReference type="GO" id="GO:0019843">
    <property type="term" value="F:rRNA binding"/>
    <property type="evidence" value="ECO:0007669"/>
    <property type="project" value="UniProtKB-UniRule"/>
</dbReference>
<dbReference type="PROSITE" id="PS00056">
    <property type="entry name" value="RIBOSOMAL_S17"/>
    <property type="match status" value="1"/>
</dbReference>
<accession>A0A0H4T6Y1</accession>
<comment type="function">
    <text evidence="6">One of the primary rRNA binding proteins, it binds specifically to the 5'-end of 16S ribosomal RNA.</text>
</comment>
<comment type="similarity">
    <text evidence="1 6 7">Belongs to the universal ribosomal protein uS17 family.</text>
</comment>
<reference evidence="8" key="1">
    <citation type="journal article" date="2015" name="ISME J.">
        <title>Aquifer environment selects for microbial species cohorts in sediment and groundwater.</title>
        <authorList>
            <person name="Hug L.A."/>
            <person name="Thomas B.C."/>
            <person name="Brown C.T."/>
            <person name="Frischkorn K.R."/>
            <person name="Williams K.H."/>
            <person name="Tringe S.G."/>
            <person name="Banfield J.F."/>
        </authorList>
    </citation>
    <scope>NUCLEOTIDE SEQUENCE</scope>
</reference>
<dbReference type="NCBIfam" id="NF004123">
    <property type="entry name" value="PRK05610.1"/>
    <property type="match status" value="1"/>
</dbReference>
<evidence type="ECO:0000256" key="3">
    <source>
        <dbReference type="ARBA" id="ARBA00022884"/>
    </source>
</evidence>
<evidence type="ECO:0000256" key="2">
    <source>
        <dbReference type="ARBA" id="ARBA00022730"/>
    </source>
</evidence>
<comment type="subunit">
    <text evidence="6">Part of the 30S ribosomal subunit.</text>
</comment>
<protein>
    <recommendedName>
        <fullName evidence="6">Small ribosomal subunit protein uS17</fullName>
    </recommendedName>
</protein>
<dbReference type="InterPro" id="IPR000266">
    <property type="entry name" value="Ribosomal_uS17"/>
</dbReference>